<keyword evidence="6" id="KW-0805">Transcription regulation</keyword>
<evidence type="ECO:0000313" key="11">
    <source>
        <dbReference type="EMBL" id="WFD39027.1"/>
    </source>
</evidence>
<dbReference type="RefSeq" id="XP_060121924.1">
    <property type="nucleotide sequence ID" value="XM_060265941.1"/>
</dbReference>
<comment type="subcellular location">
    <subcellularLocation>
        <location evidence="1">Nucleus</location>
    </subcellularLocation>
</comment>
<dbReference type="PROSITE" id="PS51728">
    <property type="entry name" value="RTT109_HAT"/>
    <property type="match status" value="1"/>
</dbReference>
<dbReference type="GO" id="GO:0006974">
    <property type="term" value="P:DNA damage response"/>
    <property type="evidence" value="ECO:0007669"/>
    <property type="project" value="UniProtKB-KW"/>
</dbReference>
<evidence type="ECO:0000256" key="5">
    <source>
        <dbReference type="ARBA" id="ARBA00022990"/>
    </source>
</evidence>
<dbReference type="EC" id="2.3.1.48" evidence="2"/>
<evidence type="ECO:0000256" key="6">
    <source>
        <dbReference type="ARBA" id="ARBA00023015"/>
    </source>
</evidence>
<evidence type="ECO:0000256" key="8">
    <source>
        <dbReference type="ARBA" id="ARBA00023242"/>
    </source>
</evidence>
<evidence type="ECO:0000256" key="3">
    <source>
        <dbReference type="ARBA" id="ARBA00022679"/>
    </source>
</evidence>
<keyword evidence="7" id="KW-0804">Transcription</keyword>
<dbReference type="InterPro" id="IPR016849">
    <property type="entry name" value="Rtt109"/>
</dbReference>
<keyword evidence="8" id="KW-0539">Nucleus</keyword>
<evidence type="ECO:0000313" key="12">
    <source>
        <dbReference type="Proteomes" id="UP001217754"/>
    </source>
</evidence>
<sequence length="495" mass="54118">MSDATLLAACQSALRRPFPLQEGGDVRIHTAFSHPRPVRSLYPLAHIHPSDGQASSASDAPTVWQEHVMVTASWKAGDDERLMYALEAYVYTVPAAGAGLLYISKLDSTGYGPTVLPGRTHFPDAYRHAPSITTALTAATIAYFASRAHWRMSPHIRHVSVHVLARAQAAYLFPSSPDNKAKRVLSDAALIRWWQACLSESIAQVREAHPADAVSAYYVIPGYARLDSHPLVPLLAPGAEHPPGSRGSKLSEAQWVYGHPYSALGSGKAPDALPSLPLHPAPSEERTVHGNNVLHRRTLSTMIPIFPDDPKGRFINEMCATAHEPGKLPAPGEDGARLSLEHREAMAERQTLDRTSADAFWERMGFRQECSSGNAVGVFVVGVSQSKEAARAPADAPPPSDRTTPPAQPFALPHPMLEDLVLKHLLRDACHWSDADQAVRLTGQFYQALDRAMRRKASADTTADELAGRGEIWDICTPMRTSHLPRPPRPFEYFP</sequence>
<feature type="region of interest" description="Disordered" evidence="10">
    <location>
        <begin position="272"/>
        <end position="291"/>
    </location>
</feature>
<evidence type="ECO:0000256" key="2">
    <source>
        <dbReference type="ARBA" id="ARBA00013184"/>
    </source>
</evidence>
<evidence type="ECO:0000256" key="10">
    <source>
        <dbReference type="SAM" id="MobiDB-lite"/>
    </source>
</evidence>
<dbReference type="Pfam" id="PF08214">
    <property type="entry name" value="HAT_KAT11"/>
    <property type="match status" value="1"/>
</dbReference>
<reference evidence="11" key="1">
    <citation type="submission" date="2023-03" db="EMBL/GenBank/DDBJ databases">
        <title>Mating type loci evolution in Malassezia.</title>
        <authorList>
            <person name="Coelho M.A."/>
        </authorList>
    </citation>
    <scope>NUCLEOTIDE SEQUENCE</scope>
    <source>
        <strain evidence="11">CBS 9431</strain>
    </source>
</reference>
<keyword evidence="5" id="KW-0007">Acetylation</keyword>
<dbReference type="GO" id="GO:0032931">
    <property type="term" value="F:histone H3K56 acetyltransferase activity"/>
    <property type="evidence" value="ECO:0007669"/>
    <property type="project" value="TreeGrafter"/>
</dbReference>
<comment type="catalytic activity">
    <reaction evidence="9">
        <text>L-lysyl-[histone] + acetyl-CoA = N(6)-acetyl-L-lysyl-[histone] + CoA + H(+)</text>
        <dbReference type="Rhea" id="RHEA:21992"/>
        <dbReference type="Rhea" id="RHEA-COMP:9845"/>
        <dbReference type="Rhea" id="RHEA-COMP:11338"/>
        <dbReference type="ChEBI" id="CHEBI:15378"/>
        <dbReference type="ChEBI" id="CHEBI:29969"/>
        <dbReference type="ChEBI" id="CHEBI:57287"/>
        <dbReference type="ChEBI" id="CHEBI:57288"/>
        <dbReference type="ChEBI" id="CHEBI:61930"/>
        <dbReference type="EC" id="2.3.1.48"/>
    </reaction>
    <physiologicalReaction direction="left-to-right" evidence="9">
        <dbReference type="Rhea" id="RHEA:21993"/>
    </physiologicalReaction>
</comment>
<dbReference type="Proteomes" id="UP001217754">
    <property type="component" value="Chromosome 3"/>
</dbReference>
<dbReference type="AlphaFoldDB" id="A0AAF0J9R1"/>
<evidence type="ECO:0000256" key="4">
    <source>
        <dbReference type="ARBA" id="ARBA00022763"/>
    </source>
</evidence>
<keyword evidence="12" id="KW-1185">Reference proteome</keyword>
<name>A0AAF0J9R1_9BASI</name>
<dbReference type="PANTHER" id="PTHR31571:SF2">
    <property type="entry name" value="HISTONE ACETYLTRANSFERASE RTT109"/>
    <property type="match status" value="1"/>
</dbReference>
<dbReference type="GO" id="GO:0005634">
    <property type="term" value="C:nucleus"/>
    <property type="evidence" value="ECO:0007669"/>
    <property type="project" value="UniProtKB-SubCell"/>
</dbReference>
<gene>
    <name evidence="11" type="ORF">MJAP1_001997</name>
</gene>
<keyword evidence="3" id="KW-0808">Transferase</keyword>
<dbReference type="InterPro" id="IPR051236">
    <property type="entry name" value="HAT_RTT109-like"/>
</dbReference>
<dbReference type="InterPro" id="IPR013178">
    <property type="entry name" value="Histone_AcTrfase_Rtt109/CBP"/>
</dbReference>
<dbReference type="EMBL" id="CP119960">
    <property type="protein sequence ID" value="WFD39027.1"/>
    <property type="molecule type" value="Genomic_DNA"/>
</dbReference>
<dbReference type="GO" id="GO:0006355">
    <property type="term" value="P:regulation of DNA-templated transcription"/>
    <property type="evidence" value="ECO:0007669"/>
    <property type="project" value="InterPro"/>
</dbReference>
<evidence type="ECO:0000256" key="9">
    <source>
        <dbReference type="ARBA" id="ARBA00048940"/>
    </source>
</evidence>
<evidence type="ECO:0000256" key="1">
    <source>
        <dbReference type="ARBA" id="ARBA00004123"/>
    </source>
</evidence>
<keyword evidence="4" id="KW-0227">DNA damage</keyword>
<accession>A0AAF0J9R1</accession>
<dbReference type="PANTHER" id="PTHR31571">
    <property type="entry name" value="ALTERED INHERITANCE OF MITOCHONDRIA PROTEIN 6"/>
    <property type="match status" value="1"/>
</dbReference>
<evidence type="ECO:0000256" key="7">
    <source>
        <dbReference type="ARBA" id="ARBA00023163"/>
    </source>
</evidence>
<organism evidence="11 12">
    <name type="scientific">Malassezia japonica</name>
    <dbReference type="NCBI Taxonomy" id="223818"/>
    <lineage>
        <taxon>Eukaryota</taxon>
        <taxon>Fungi</taxon>
        <taxon>Dikarya</taxon>
        <taxon>Basidiomycota</taxon>
        <taxon>Ustilaginomycotina</taxon>
        <taxon>Malasseziomycetes</taxon>
        <taxon>Malasseziales</taxon>
        <taxon>Malasseziaceae</taxon>
        <taxon>Malassezia</taxon>
    </lineage>
</organism>
<dbReference type="SMART" id="SM01250">
    <property type="entry name" value="KAT11"/>
    <property type="match status" value="1"/>
</dbReference>
<dbReference type="GeneID" id="85225646"/>
<protein>
    <recommendedName>
        <fullName evidence="2">histone acetyltransferase</fullName>
        <ecNumber evidence="2">2.3.1.48</ecNumber>
    </recommendedName>
</protein>
<proteinExistence type="predicted"/>